<evidence type="ECO:0000313" key="1">
    <source>
        <dbReference type="EMBL" id="CAG8674339.1"/>
    </source>
</evidence>
<feature type="non-terminal residue" evidence="1">
    <location>
        <position position="61"/>
    </location>
</feature>
<feature type="non-terminal residue" evidence="1">
    <location>
        <position position="1"/>
    </location>
</feature>
<sequence>MDIEYDPEERDEYNEFIKEYGWREEWDFDNPEFTPRWDDWRDILDFIESQWNSKAVKYWRE</sequence>
<dbReference type="EMBL" id="CAJVPJ010007231">
    <property type="protein sequence ID" value="CAG8674339.1"/>
    <property type="molecule type" value="Genomic_DNA"/>
</dbReference>
<proteinExistence type="predicted"/>
<organism evidence="1 2">
    <name type="scientific">Paraglomus occultum</name>
    <dbReference type="NCBI Taxonomy" id="144539"/>
    <lineage>
        <taxon>Eukaryota</taxon>
        <taxon>Fungi</taxon>
        <taxon>Fungi incertae sedis</taxon>
        <taxon>Mucoromycota</taxon>
        <taxon>Glomeromycotina</taxon>
        <taxon>Glomeromycetes</taxon>
        <taxon>Paraglomerales</taxon>
        <taxon>Paraglomeraceae</taxon>
        <taxon>Paraglomus</taxon>
    </lineage>
</organism>
<reference evidence="1" key="1">
    <citation type="submission" date="2021-06" db="EMBL/GenBank/DDBJ databases">
        <authorList>
            <person name="Kallberg Y."/>
            <person name="Tangrot J."/>
            <person name="Rosling A."/>
        </authorList>
    </citation>
    <scope>NUCLEOTIDE SEQUENCE</scope>
    <source>
        <strain evidence="1">IA702</strain>
    </source>
</reference>
<keyword evidence="2" id="KW-1185">Reference proteome</keyword>
<comment type="caution">
    <text evidence="1">The sequence shown here is derived from an EMBL/GenBank/DDBJ whole genome shotgun (WGS) entry which is preliminary data.</text>
</comment>
<gene>
    <name evidence="1" type="ORF">POCULU_LOCUS11149</name>
</gene>
<protein>
    <submittedName>
        <fullName evidence="1">8436_t:CDS:1</fullName>
    </submittedName>
</protein>
<name>A0A9N9EF64_9GLOM</name>
<dbReference type="Proteomes" id="UP000789572">
    <property type="component" value="Unassembled WGS sequence"/>
</dbReference>
<evidence type="ECO:0000313" key="2">
    <source>
        <dbReference type="Proteomes" id="UP000789572"/>
    </source>
</evidence>
<dbReference type="OrthoDB" id="2335776at2759"/>
<dbReference type="AlphaFoldDB" id="A0A9N9EF64"/>
<accession>A0A9N9EF64</accession>